<dbReference type="CDD" id="cd00408">
    <property type="entry name" value="DHDPS-like"/>
    <property type="match status" value="1"/>
</dbReference>
<dbReference type="PANTHER" id="PTHR42849:SF1">
    <property type="entry name" value="N-ACETYLNEURAMINATE LYASE"/>
    <property type="match status" value="1"/>
</dbReference>
<dbReference type="SMART" id="SM01130">
    <property type="entry name" value="DHDPS"/>
    <property type="match status" value="1"/>
</dbReference>
<dbReference type="PANTHER" id="PTHR42849">
    <property type="entry name" value="N-ACETYLNEURAMINATE LYASE"/>
    <property type="match status" value="1"/>
</dbReference>
<dbReference type="PRINTS" id="PR00146">
    <property type="entry name" value="DHPICSNTHASE"/>
</dbReference>
<dbReference type="Pfam" id="PF00701">
    <property type="entry name" value="DHDPS"/>
    <property type="match status" value="1"/>
</dbReference>
<protein>
    <submittedName>
        <fullName evidence="3">Dihydrodipicolinate synthase family protein</fullName>
    </submittedName>
</protein>
<proteinExistence type="inferred from homology"/>
<dbReference type="InterPro" id="IPR002220">
    <property type="entry name" value="DapA-like"/>
</dbReference>
<sequence>MSNLEGINLAMQTPFNADGAIDFAVFERLIEDYIAAGVQGLVLGAGTGLHPYLTEDECNRLYEAGIKQIAGRVNVICQTSALNMDEVIRRSRHAENSGANALMILPPYLEGPDDEDGLFAFYREIDAAVGIDIVGYNIPQSTGIAVSVPLLLRLKELRNFRWIKDSAGDFTTHQEYLQTGIDVLNGCDTTTFAALMAGTKGVIWGAANYMPHEAAKLYGLITARDLEAALVLWQKMLPSLLFIWRNPYVPAVLRAAELRGFGTGNVRRPLQRLTAAQDAALQKALAPLMVDGPL</sequence>
<keyword evidence="4" id="KW-1185">Reference proteome</keyword>
<gene>
    <name evidence="3" type="ORF">OEZ60_20330</name>
</gene>
<keyword evidence="1 2" id="KW-0456">Lyase</keyword>
<organism evidence="3 4">
    <name type="scientific">Albidovulum salinarum</name>
    <dbReference type="NCBI Taxonomy" id="2984153"/>
    <lineage>
        <taxon>Bacteria</taxon>
        <taxon>Pseudomonadati</taxon>
        <taxon>Pseudomonadota</taxon>
        <taxon>Alphaproteobacteria</taxon>
        <taxon>Rhodobacterales</taxon>
        <taxon>Paracoccaceae</taxon>
        <taxon>Albidovulum</taxon>
    </lineage>
</organism>
<name>A0ABT2X8Q5_9RHOB</name>
<comment type="caution">
    <text evidence="3">The sequence shown here is derived from an EMBL/GenBank/DDBJ whole genome shotgun (WGS) entry which is preliminary data.</text>
</comment>
<evidence type="ECO:0000313" key="3">
    <source>
        <dbReference type="EMBL" id="MCU9850335.1"/>
    </source>
</evidence>
<dbReference type="InterPro" id="IPR013785">
    <property type="entry name" value="Aldolase_TIM"/>
</dbReference>
<dbReference type="PIRSF" id="PIRSF001365">
    <property type="entry name" value="DHDPS"/>
    <property type="match status" value="1"/>
</dbReference>
<dbReference type="Proteomes" id="UP001209535">
    <property type="component" value="Unassembled WGS sequence"/>
</dbReference>
<evidence type="ECO:0000256" key="2">
    <source>
        <dbReference type="PIRNR" id="PIRNR001365"/>
    </source>
</evidence>
<dbReference type="Gene3D" id="3.20.20.70">
    <property type="entry name" value="Aldolase class I"/>
    <property type="match status" value="1"/>
</dbReference>
<comment type="similarity">
    <text evidence="2">Belongs to the DapA family.</text>
</comment>
<evidence type="ECO:0000313" key="4">
    <source>
        <dbReference type="Proteomes" id="UP001209535"/>
    </source>
</evidence>
<evidence type="ECO:0000256" key="1">
    <source>
        <dbReference type="ARBA" id="ARBA00023239"/>
    </source>
</evidence>
<dbReference type="SUPFAM" id="SSF51569">
    <property type="entry name" value="Aldolase"/>
    <property type="match status" value="1"/>
</dbReference>
<dbReference type="RefSeq" id="WP_263340311.1">
    <property type="nucleotide sequence ID" value="NZ_JAOVQO010000027.1"/>
</dbReference>
<accession>A0ABT2X8Q5</accession>
<reference evidence="3 4" key="1">
    <citation type="submission" date="2022-10" db="EMBL/GenBank/DDBJ databases">
        <title>Defluviimonas sp. nov., isolated from ocean surface sediments.</title>
        <authorList>
            <person name="He W."/>
            <person name="Wang L."/>
            <person name="Zhang D.-F."/>
        </authorList>
    </citation>
    <scope>NUCLEOTIDE SEQUENCE [LARGE SCALE GENOMIC DNA]</scope>
    <source>
        <strain evidence="3 4">WL0024</strain>
    </source>
</reference>
<dbReference type="EMBL" id="JAOVQO010000027">
    <property type="protein sequence ID" value="MCU9850335.1"/>
    <property type="molecule type" value="Genomic_DNA"/>
</dbReference>